<dbReference type="SMART" id="SM00028">
    <property type="entry name" value="TPR"/>
    <property type="match status" value="3"/>
</dbReference>
<evidence type="ECO:0008006" key="3">
    <source>
        <dbReference type="Google" id="ProtNLM"/>
    </source>
</evidence>
<feature type="non-terminal residue" evidence="1">
    <location>
        <position position="527"/>
    </location>
</feature>
<feature type="non-terminal residue" evidence="1">
    <location>
        <position position="1"/>
    </location>
</feature>
<evidence type="ECO:0000313" key="2">
    <source>
        <dbReference type="Proteomes" id="UP000054477"/>
    </source>
</evidence>
<dbReference type="HOGENOM" id="CLU_000288_125_12_1"/>
<dbReference type="Gene3D" id="1.25.40.10">
    <property type="entry name" value="Tetratricopeptide repeat domain"/>
    <property type="match status" value="1"/>
</dbReference>
<dbReference type="Proteomes" id="UP000054477">
    <property type="component" value="Unassembled WGS sequence"/>
</dbReference>
<sequence>IQALKGIGQACGLEGSPESALKWIGSLKENYIMIFDNADVLSPAVLEGYFPPGMRGNILITSRNSAMMTLTLLRNSLEVIEMEEMEAIELLLKASCLESSTSNVQIEASKIVKTLFCLPLAIDQAGAYIASGATTMGDYLAKYSEHRKTLLSHSEFTGASKYNRTGITEEIFSYAALQKDGETSMSKLPLASSLLDRRLLALHEAGTWDNFIFREGIRILLSFSLIRRGPSDNVYAMHPLVHSWGRDRLTLSERENCCLMAYVTLACSLRWDAGQPYGFQRILVTHVRANTEYFKSEGNHDVVGYMDDAHAKFGKLLAEQGYLKEAEALVMKVLDQRIKILKVEDPDIVNGMANVAATYCNLGKYVEAEVLEIQVLNERNRILGVEHPHTILAMGNLGHTYRNLGKYKEAEKLETQVLDSRNRIFGEEHPDTILAMGNLAHTYKHLGKYKEAEKLQMQVLDARNKILGVEHPDTIIAMANVAATYCNLGKYAEAEVLEIQVLNERNRILGVEHPDTILAMGNLAFTY</sequence>
<dbReference type="Pfam" id="PF13424">
    <property type="entry name" value="TPR_12"/>
    <property type="match status" value="2"/>
</dbReference>
<dbReference type="InterPro" id="IPR053137">
    <property type="entry name" value="NLR-like"/>
</dbReference>
<evidence type="ECO:0000313" key="1">
    <source>
        <dbReference type="EMBL" id="KIJ90522.1"/>
    </source>
</evidence>
<dbReference type="AlphaFoldDB" id="A0A0C9X1X0"/>
<dbReference type="InterPro" id="IPR019734">
    <property type="entry name" value="TPR_rpt"/>
</dbReference>
<reference evidence="1 2" key="1">
    <citation type="submission" date="2014-04" db="EMBL/GenBank/DDBJ databases">
        <authorList>
            <consortium name="DOE Joint Genome Institute"/>
            <person name="Kuo A."/>
            <person name="Kohler A."/>
            <person name="Nagy L.G."/>
            <person name="Floudas D."/>
            <person name="Copeland A."/>
            <person name="Barry K.W."/>
            <person name="Cichocki N."/>
            <person name="Veneault-Fourrey C."/>
            <person name="LaButti K."/>
            <person name="Lindquist E.A."/>
            <person name="Lipzen A."/>
            <person name="Lundell T."/>
            <person name="Morin E."/>
            <person name="Murat C."/>
            <person name="Sun H."/>
            <person name="Tunlid A."/>
            <person name="Henrissat B."/>
            <person name="Grigoriev I.V."/>
            <person name="Hibbett D.S."/>
            <person name="Martin F."/>
            <person name="Nordberg H.P."/>
            <person name="Cantor M.N."/>
            <person name="Hua S.X."/>
        </authorList>
    </citation>
    <scope>NUCLEOTIDE SEQUENCE [LARGE SCALE GENOMIC DNA]</scope>
    <source>
        <strain evidence="1 2">LaAM-08-1</strain>
    </source>
</reference>
<dbReference type="PANTHER" id="PTHR46082:SF6">
    <property type="entry name" value="AAA+ ATPASE DOMAIN-CONTAINING PROTEIN-RELATED"/>
    <property type="match status" value="1"/>
</dbReference>
<dbReference type="OrthoDB" id="771227at2759"/>
<keyword evidence="2" id="KW-1185">Reference proteome</keyword>
<reference evidence="2" key="2">
    <citation type="submission" date="2015-01" db="EMBL/GenBank/DDBJ databases">
        <title>Evolutionary Origins and Diversification of the Mycorrhizal Mutualists.</title>
        <authorList>
            <consortium name="DOE Joint Genome Institute"/>
            <consortium name="Mycorrhizal Genomics Consortium"/>
            <person name="Kohler A."/>
            <person name="Kuo A."/>
            <person name="Nagy L.G."/>
            <person name="Floudas D."/>
            <person name="Copeland A."/>
            <person name="Barry K.W."/>
            <person name="Cichocki N."/>
            <person name="Veneault-Fourrey C."/>
            <person name="LaButti K."/>
            <person name="Lindquist E.A."/>
            <person name="Lipzen A."/>
            <person name="Lundell T."/>
            <person name="Morin E."/>
            <person name="Murat C."/>
            <person name="Riley R."/>
            <person name="Ohm R."/>
            <person name="Sun H."/>
            <person name="Tunlid A."/>
            <person name="Henrissat B."/>
            <person name="Grigoriev I.V."/>
            <person name="Hibbett D.S."/>
            <person name="Martin F."/>
        </authorList>
    </citation>
    <scope>NUCLEOTIDE SEQUENCE [LARGE SCALE GENOMIC DNA]</scope>
    <source>
        <strain evidence="2">LaAM-08-1</strain>
    </source>
</reference>
<name>A0A0C9X1X0_9AGAR</name>
<proteinExistence type="predicted"/>
<protein>
    <recommendedName>
        <fullName evidence="3">NB-ARC domain-containing protein</fullName>
    </recommendedName>
</protein>
<dbReference type="STRING" id="1095629.A0A0C9X1X0"/>
<dbReference type="InterPro" id="IPR011990">
    <property type="entry name" value="TPR-like_helical_dom_sf"/>
</dbReference>
<gene>
    <name evidence="1" type="ORF">K443DRAFT_72859</name>
</gene>
<dbReference type="PANTHER" id="PTHR46082">
    <property type="entry name" value="ATP/GTP-BINDING PROTEIN-RELATED"/>
    <property type="match status" value="1"/>
</dbReference>
<dbReference type="EMBL" id="KN839163">
    <property type="protein sequence ID" value="KIJ90522.1"/>
    <property type="molecule type" value="Genomic_DNA"/>
</dbReference>
<accession>A0A0C9X1X0</accession>
<organism evidence="1 2">
    <name type="scientific">Laccaria amethystina LaAM-08-1</name>
    <dbReference type="NCBI Taxonomy" id="1095629"/>
    <lineage>
        <taxon>Eukaryota</taxon>
        <taxon>Fungi</taxon>
        <taxon>Dikarya</taxon>
        <taxon>Basidiomycota</taxon>
        <taxon>Agaricomycotina</taxon>
        <taxon>Agaricomycetes</taxon>
        <taxon>Agaricomycetidae</taxon>
        <taxon>Agaricales</taxon>
        <taxon>Agaricineae</taxon>
        <taxon>Hydnangiaceae</taxon>
        <taxon>Laccaria</taxon>
    </lineage>
</organism>
<dbReference type="SUPFAM" id="SSF48452">
    <property type="entry name" value="TPR-like"/>
    <property type="match status" value="2"/>
</dbReference>